<organism evidence="2 3">
    <name type="scientific">Candidatus Accumulibacter aalborgensis</name>
    <dbReference type="NCBI Taxonomy" id="1860102"/>
    <lineage>
        <taxon>Bacteria</taxon>
        <taxon>Pseudomonadati</taxon>
        <taxon>Pseudomonadota</taxon>
        <taxon>Betaproteobacteria</taxon>
        <taxon>Candidatus Accumulibacter</taxon>
    </lineage>
</organism>
<sequence length="225" mass="24487">MQRMVVLANSRKCGGYCLAGKSLDLAGHVGIWVRPVNGSAADGLPRQRTLCSDGRQAAVLDVVSLEWGQPAPSLHQRENRLMGAATLERCGRVNWDDLPLLADQASSGLWLDGYSSHCGLNDRVPARQLADLPGSLRLVAVSELALYGKPGHQGRMKHRADFRIGQRRYNLALTDTVATLWLTAGQRLELADAYLCISLAAPFRDGFAYKLATAVIIREHARSTG</sequence>
<dbReference type="STRING" id="1860102.ACCAA_1160016"/>
<feature type="domain" description="Dual OB-containing" evidence="1">
    <location>
        <begin position="3"/>
        <end position="215"/>
    </location>
</feature>
<proteinExistence type="predicted"/>
<dbReference type="InterPro" id="IPR054335">
    <property type="entry name" value="DuOB_dom"/>
</dbReference>
<evidence type="ECO:0000313" key="2">
    <source>
        <dbReference type="EMBL" id="SBT03844.1"/>
    </source>
</evidence>
<evidence type="ECO:0000259" key="1">
    <source>
        <dbReference type="Pfam" id="PF22557"/>
    </source>
</evidence>
<dbReference type="Pfam" id="PF22557">
    <property type="entry name" value="DuOB"/>
    <property type="match status" value="1"/>
</dbReference>
<dbReference type="EMBL" id="FLQX01000020">
    <property type="protein sequence ID" value="SBT03844.1"/>
    <property type="molecule type" value="Genomic_DNA"/>
</dbReference>
<gene>
    <name evidence="2" type="ORF">ACCAA_1160016</name>
</gene>
<dbReference type="Proteomes" id="UP000199169">
    <property type="component" value="Unassembled WGS sequence"/>
</dbReference>
<name>A0A1A8XF78_9PROT</name>
<protein>
    <recommendedName>
        <fullName evidence="1">Dual OB-containing domain-containing protein</fullName>
    </recommendedName>
</protein>
<dbReference type="RefSeq" id="WP_186405686.1">
    <property type="nucleotide sequence ID" value="NZ_FLQX01000020.1"/>
</dbReference>
<reference evidence="2 3" key="1">
    <citation type="submission" date="2016-06" db="EMBL/GenBank/DDBJ databases">
        <authorList>
            <person name="Kjaerup R.B."/>
            <person name="Dalgaard T.S."/>
            <person name="Juul-Madsen H.R."/>
        </authorList>
    </citation>
    <scope>NUCLEOTIDE SEQUENCE [LARGE SCALE GENOMIC DNA]</scope>
    <source>
        <strain evidence="2">3</strain>
    </source>
</reference>
<keyword evidence="3" id="KW-1185">Reference proteome</keyword>
<dbReference type="AlphaFoldDB" id="A0A1A8XF78"/>
<evidence type="ECO:0000313" key="3">
    <source>
        <dbReference type="Proteomes" id="UP000199169"/>
    </source>
</evidence>
<accession>A0A1A8XF78</accession>